<name>A0A318IMC5_BURPY</name>
<dbReference type="InterPro" id="IPR001466">
    <property type="entry name" value="Beta-lactam-related"/>
</dbReference>
<accession>A0A318IMC5</accession>
<evidence type="ECO:0000259" key="2">
    <source>
        <dbReference type="Pfam" id="PF07075"/>
    </source>
</evidence>
<dbReference type="EMBL" id="QJJY01000009">
    <property type="protein sequence ID" value="PXX33903.1"/>
    <property type="molecule type" value="Genomic_DNA"/>
</dbReference>
<comment type="caution">
    <text evidence="4">The sequence shown here is derived from an EMBL/GenBank/DDBJ whole genome shotgun (WGS) entry which is preliminary data.</text>
</comment>
<dbReference type="Gene3D" id="3.90.1150.140">
    <property type="match status" value="1"/>
</dbReference>
<feature type="domain" description="Peptidoglycan beta-N-acetylmuramidase NamZ N-terminal" evidence="2">
    <location>
        <begin position="448"/>
        <end position="647"/>
    </location>
</feature>
<protein>
    <submittedName>
        <fullName evidence="4">Uncharacterized protein YbbC (DUF1343 family)</fullName>
    </submittedName>
</protein>
<evidence type="ECO:0000313" key="4">
    <source>
        <dbReference type="EMBL" id="PXX33903.1"/>
    </source>
</evidence>
<dbReference type="InterPro" id="IPR008302">
    <property type="entry name" value="NamZ"/>
</dbReference>
<evidence type="ECO:0000313" key="5">
    <source>
        <dbReference type="Proteomes" id="UP000247755"/>
    </source>
</evidence>
<dbReference type="GO" id="GO:0033922">
    <property type="term" value="F:peptidoglycan beta-N-acetylmuramidase activity"/>
    <property type="evidence" value="ECO:0007669"/>
    <property type="project" value="InterPro"/>
</dbReference>
<dbReference type="SUPFAM" id="SSF56601">
    <property type="entry name" value="beta-lactamase/transpeptidase-like"/>
    <property type="match status" value="1"/>
</dbReference>
<dbReference type="Gene3D" id="3.40.710.10">
    <property type="entry name" value="DD-peptidase/beta-lactamase superfamily"/>
    <property type="match status" value="1"/>
</dbReference>
<dbReference type="InterPro" id="IPR048502">
    <property type="entry name" value="NamZ_N"/>
</dbReference>
<reference evidence="4 5" key="1">
    <citation type="submission" date="2018-05" db="EMBL/GenBank/DDBJ databases">
        <title>Comparative genomics of bacterial root endophytes of switchgrass collected from native prairies over two seasons.</title>
        <authorList>
            <person name="Tang Y."/>
        </authorList>
    </citation>
    <scope>NUCLEOTIDE SEQUENCE [LARGE SCALE GENOMIC DNA]</scope>
    <source>
        <strain evidence="4 5">NFIX32</strain>
    </source>
</reference>
<dbReference type="Pfam" id="PF07075">
    <property type="entry name" value="NamZ_N"/>
    <property type="match status" value="1"/>
</dbReference>
<organism evidence="4 5">
    <name type="scientific">Burkholderia pyrrocinia</name>
    <name type="common">Pseudomonas pyrrocinia</name>
    <dbReference type="NCBI Taxonomy" id="60550"/>
    <lineage>
        <taxon>Bacteria</taxon>
        <taxon>Pseudomonadati</taxon>
        <taxon>Pseudomonadota</taxon>
        <taxon>Betaproteobacteria</taxon>
        <taxon>Burkholderiales</taxon>
        <taxon>Burkholderiaceae</taxon>
        <taxon>Burkholderia</taxon>
        <taxon>Burkholderia cepacia complex</taxon>
    </lineage>
</organism>
<dbReference type="InterPro" id="IPR012338">
    <property type="entry name" value="Beta-lactam/transpept-like"/>
</dbReference>
<dbReference type="Pfam" id="PF20732">
    <property type="entry name" value="NamZ_C"/>
    <property type="match status" value="1"/>
</dbReference>
<dbReference type="RefSeq" id="WP_083534098.1">
    <property type="nucleotide sequence ID" value="NZ_QJJY01000009.1"/>
</dbReference>
<dbReference type="Pfam" id="PF00144">
    <property type="entry name" value="Beta-lactamase"/>
    <property type="match status" value="1"/>
</dbReference>
<dbReference type="Gene3D" id="3.40.50.12170">
    <property type="entry name" value="Uncharacterised protein PF07075, DUF1343"/>
    <property type="match status" value="1"/>
</dbReference>
<evidence type="ECO:0000259" key="3">
    <source>
        <dbReference type="Pfam" id="PF20732"/>
    </source>
</evidence>
<evidence type="ECO:0000259" key="1">
    <source>
        <dbReference type="Pfam" id="PF00144"/>
    </source>
</evidence>
<sequence>MDAVESAQPLRRRAIAALKRHLVRTCRAVGFACACVAWAAHGANLDAGARAQLDRIVAAQIAAGRVPGAVLAFGDAHHVFYRQAFGQRVQVPGNEAMTVDTVFDLASLTKVIATTTAVMQLVERGQLDLDSPVARYWPAFAANGKQAVTVRQLLTHQSGLPPDLPLGPDAATRDGVLREVVAQRLRAQPGERAIYSDINFVVLGELVQQITHRTLAAYCRDRIFAPLRMHDTMFLPDAARAARSAATTVDRNGMRRGRVHDPTAARMGGVAGNAGLFSTADDLARFAQMLLDDGRAGAARILQPQSIAALVTPATPLSPPPWRSLGWVSSGPLAANRDRLVPVGAVEHTGYTGTAIWIDFVSRQFAIILTNRVHPDDRGDARPLRAQAIALLASQSPPQSAAGQALALPSAAPALAAATRPPNGAGPVDTGIDVLEALRFAPLAGLRVGLITNRTGFDRAGARTIDLLAHAPDVELAALFAPEHGLGADQDARVVDARDGPTGLPVYSLYGTRRRIPDAALEGLDALVFDLQDAGVRFFTYETTLGYALEAAAAHRIPLFVLDRPDPLGADRVGGPMLDRGRESFTGYFPLPLLPGMTVGELAALFDRERGIGADLRVIPLRGYRRSMRFADTGLGWTPLSPNLRTAAQLDLYPDVALLEGANVSVGRGSPHPFEWVGAPWLDSARVAAMLNALDLGVQAEPVDFVPTESTYRGVLCHGVNLHAGREPRRPARLGLALLSVLHALYPATFDLDATRDSIGDAQVWQAIRAGDGLDAIEAVAERRSASFSALRSRYLRY</sequence>
<dbReference type="PANTHER" id="PTHR42915:SF1">
    <property type="entry name" value="PEPTIDOGLYCAN BETA-N-ACETYLMURAMIDASE NAMZ"/>
    <property type="match status" value="1"/>
</dbReference>
<dbReference type="PANTHER" id="PTHR42915">
    <property type="entry name" value="HYPOTHETICAL 460 KDA PROTEIN IN FEUA-SIGW INTERGENIC REGION [PRECURSOR]"/>
    <property type="match status" value="1"/>
</dbReference>
<feature type="domain" description="Peptidoglycan beta-N-acetylmuramidase NamZ C-terminal" evidence="3">
    <location>
        <begin position="652"/>
        <end position="798"/>
    </location>
</feature>
<gene>
    <name evidence="4" type="ORF">NA66_1009166</name>
</gene>
<dbReference type="Proteomes" id="UP000247755">
    <property type="component" value="Unassembled WGS sequence"/>
</dbReference>
<proteinExistence type="predicted"/>
<dbReference type="InterPro" id="IPR048503">
    <property type="entry name" value="NamZ_C"/>
</dbReference>
<dbReference type="AlphaFoldDB" id="A0A318IMC5"/>
<feature type="domain" description="Beta-lactamase-related" evidence="1">
    <location>
        <begin position="53"/>
        <end position="388"/>
    </location>
</feature>